<evidence type="ECO:0000259" key="4">
    <source>
        <dbReference type="PROSITE" id="PS51294"/>
    </source>
</evidence>
<dbReference type="InterPro" id="IPR017930">
    <property type="entry name" value="Myb_dom"/>
</dbReference>
<dbReference type="InterPro" id="IPR017884">
    <property type="entry name" value="SANT_dom"/>
</dbReference>
<feature type="domain" description="HTH myb-type" evidence="4">
    <location>
        <begin position="60"/>
        <end position="109"/>
    </location>
</feature>
<evidence type="ECO:0000259" key="3">
    <source>
        <dbReference type="PROSITE" id="PS51293"/>
    </source>
</evidence>
<feature type="domain" description="Myb-like" evidence="2">
    <location>
        <begin position="60"/>
        <end position="105"/>
    </location>
</feature>
<name>A2EB50_TRIV3</name>
<dbReference type="PANTHER" id="PTHR45614">
    <property type="entry name" value="MYB PROTEIN-RELATED"/>
    <property type="match status" value="1"/>
</dbReference>
<dbReference type="CDD" id="cd00167">
    <property type="entry name" value="SANT"/>
    <property type="match status" value="1"/>
</dbReference>
<feature type="domain" description="SANT" evidence="3">
    <location>
        <begin position="58"/>
        <end position="109"/>
    </location>
</feature>
<dbReference type="RefSeq" id="XP_001322319.1">
    <property type="nucleotide sequence ID" value="XM_001322284.1"/>
</dbReference>
<dbReference type="InParanoid" id="A2EB50"/>
<dbReference type="EMBL" id="DS113344">
    <property type="protein sequence ID" value="EAY10096.1"/>
    <property type="molecule type" value="Genomic_DNA"/>
</dbReference>
<dbReference type="PROSITE" id="PS51293">
    <property type="entry name" value="SANT"/>
    <property type="match status" value="1"/>
</dbReference>
<dbReference type="InterPro" id="IPR050560">
    <property type="entry name" value="MYB_TF"/>
</dbReference>
<dbReference type="OrthoDB" id="2143914at2759"/>
<dbReference type="PROSITE" id="PS50090">
    <property type="entry name" value="MYB_LIKE"/>
    <property type="match status" value="1"/>
</dbReference>
<protein>
    <submittedName>
        <fullName evidence="5">Myb-like DNA-binding domain containing protein</fullName>
    </submittedName>
</protein>
<sequence>MSKRVIHRFSKEEDRKILEVVSKYGDNLLLAMDELETKLSSNHSRRSIIERFKGFLSQSREKWTEDEDRVILESFQQFGNRWTLIAKFLANRSGDQVKIRYKQISKKKIVPVRPRGRPRIRPREIESSNSSDSCSENNGLTDALWHNLITDFGAALEEESYFLF</sequence>
<dbReference type="eggNOG" id="KOG0048">
    <property type="taxonomic scope" value="Eukaryota"/>
</dbReference>
<dbReference type="GO" id="GO:0005634">
    <property type="term" value="C:nucleus"/>
    <property type="evidence" value="ECO:0000318"/>
    <property type="project" value="GO_Central"/>
</dbReference>
<dbReference type="InterPro" id="IPR009057">
    <property type="entry name" value="Homeodomain-like_sf"/>
</dbReference>
<evidence type="ECO:0000313" key="5">
    <source>
        <dbReference type="EMBL" id="EAY10096.1"/>
    </source>
</evidence>
<dbReference type="Gene3D" id="1.10.10.60">
    <property type="entry name" value="Homeodomain-like"/>
    <property type="match status" value="1"/>
</dbReference>
<reference evidence="5" key="1">
    <citation type="submission" date="2006-10" db="EMBL/GenBank/DDBJ databases">
        <authorList>
            <person name="Amadeo P."/>
            <person name="Zhao Q."/>
            <person name="Wortman J."/>
            <person name="Fraser-Liggett C."/>
            <person name="Carlton J."/>
        </authorList>
    </citation>
    <scope>NUCLEOTIDE SEQUENCE</scope>
    <source>
        <strain evidence="5">G3</strain>
    </source>
</reference>
<reference evidence="5" key="2">
    <citation type="journal article" date="2007" name="Science">
        <title>Draft genome sequence of the sexually transmitted pathogen Trichomonas vaginalis.</title>
        <authorList>
            <person name="Carlton J.M."/>
            <person name="Hirt R.P."/>
            <person name="Silva J.C."/>
            <person name="Delcher A.L."/>
            <person name="Schatz M."/>
            <person name="Zhao Q."/>
            <person name="Wortman J.R."/>
            <person name="Bidwell S.L."/>
            <person name="Alsmark U.C.M."/>
            <person name="Besteiro S."/>
            <person name="Sicheritz-Ponten T."/>
            <person name="Noel C.J."/>
            <person name="Dacks J.B."/>
            <person name="Foster P.G."/>
            <person name="Simillion C."/>
            <person name="Van de Peer Y."/>
            <person name="Miranda-Saavedra D."/>
            <person name="Barton G.J."/>
            <person name="Westrop G.D."/>
            <person name="Mueller S."/>
            <person name="Dessi D."/>
            <person name="Fiori P.L."/>
            <person name="Ren Q."/>
            <person name="Paulsen I."/>
            <person name="Zhang H."/>
            <person name="Bastida-Corcuera F.D."/>
            <person name="Simoes-Barbosa A."/>
            <person name="Brown M.T."/>
            <person name="Hayes R.D."/>
            <person name="Mukherjee M."/>
            <person name="Okumura C.Y."/>
            <person name="Schneider R."/>
            <person name="Smith A.J."/>
            <person name="Vanacova S."/>
            <person name="Villalvazo M."/>
            <person name="Haas B.J."/>
            <person name="Pertea M."/>
            <person name="Feldblyum T.V."/>
            <person name="Utterback T.R."/>
            <person name="Shu C.L."/>
            <person name="Osoegawa K."/>
            <person name="de Jong P.J."/>
            <person name="Hrdy I."/>
            <person name="Horvathova L."/>
            <person name="Zubacova Z."/>
            <person name="Dolezal P."/>
            <person name="Malik S.B."/>
            <person name="Logsdon J.M. Jr."/>
            <person name="Henze K."/>
            <person name="Gupta A."/>
            <person name="Wang C.C."/>
            <person name="Dunne R.L."/>
            <person name="Upcroft J.A."/>
            <person name="Upcroft P."/>
            <person name="White O."/>
            <person name="Salzberg S.L."/>
            <person name="Tang P."/>
            <person name="Chiu C.-H."/>
            <person name="Lee Y.-S."/>
            <person name="Embley T.M."/>
            <person name="Coombs G.H."/>
            <person name="Mottram J.C."/>
            <person name="Tachezy J."/>
            <person name="Fraser-Liggett C.M."/>
            <person name="Johnson P.J."/>
        </authorList>
    </citation>
    <scope>NUCLEOTIDE SEQUENCE [LARGE SCALE GENOMIC DNA]</scope>
    <source>
        <strain evidence="5">G3</strain>
    </source>
</reference>
<evidence type="ECO:0000259" key="2">
    <source>
        <dbReference type="PROSITE" id="PS50090"/>
    </source>
</evidence>
<accession>A2EB50</accession>
<dbReference type="Pfam" id="PF00249">
    <property type="entry name" value="Myb_DNA-binding"/>
    <property type="match status" value="1"/>
</dbReference>
<dbReference type="SMR" id="A2EB50"/>
<dbReference type="STRING" id="5722.A2EB50"/>
<dbReference type="SMART" id="SM00717">
    <property type="entry name" value="SANT"/>
    <property type="match status" value="2"/>
</dbReference>
<dbReference type="KEGG" id="tva:4768022"/>
<dbReference type="Proteomes" id="UP000001542">
    <property type="component" value="Unassembled WGS sequence"/>
</dbReference>
<evidence type="ECO:0000313" key="6">
    <source>
        <dbReference type="Proteomes" id="UP000001542"/>
    </source>
</evidence>
<keyword evidence="5" id="KW-0238">DNA-binding</keyword>
<organism evidence="5 6">
    <name type="scientific">Trichomonas vaginalis (strain ATCC PRA-98 / G3)</name>
    <dbReference type="NCBI Taxonomy" id="412133"/>
    <lineage>
        <taxon>Eukaryota</taxon>
        <taxon>Metamonada</taxon>
        <taxon>Parabasalia</taxon>
        <taxon>Trichomonadida</taxon>
        <taxon>Trichomonadidae</taxon>
        <taxon>Trichomonas</taxon>
    </lineage>
</organism>
<dbReference type="GO" id="GO:0006355">
    <property type="term" value="P:regulation of DNA-templated transcription"/>
    <property type="evidence" value="ECO:0000318"/>
    <property type="project" value="GO_Central"/>
</dbReference>
<dbReference type="AlphaFoldDB" id="A2EB50"/>
<proteinExistence type="predicted"/>
<dbReference type="VEuPathDB" id="TrichDB:TVAGG3_0354430"/>
<evidence type="ECO:0000256" key="1">
    <source>
        <dbReference type="SAM" id="MobiDB-lite"/>
    </source>
</evidence>
<dbReference type="InterPro" id="IPR001005">
    <property type="entry name" value="SANT/Myb"/>
</dbReference>
<dbReference type="VEuPathDB" id="TrichDB:TVAG_274590"/>
<gene>
    <name evidence="5" type="ORF">TVAG_274590</name>
</gene>
<dbReference type="PROSITE" id="PS51294">
    <property type="entry name" value="HTH_MYB"/>
    <property type="match status" value="1"/>
</dbReference>
<feature type="compositionally biased region" description="Low complexity" evidence="1">
    <location>
        <begin position="127"/>
        <end position="136"/>
    </location>
</feature>
<keyword evidence="6" id="KW-1185">Reference proteome</keyword>
<dbReference type="PANTHER" id="PTHR45614:SF25">
    <property type="entry name" value="MYB PROTEIN"/>
    <property type="match status" value="1"/>
</dbReference>
<dbReference type="GO" id="GO:0000981">
    <property type="term" value="F:DNA-binding transcription factor activity, RNA polymerase II-specific"/>
    <property type="evidence" value="ECO:0000318"/>
    <property type="project" value="GO_Central"/>
</dbReference>
<dbReference type="GO" id="GO:0000978">
    <property type="term" value="F:RNA polymerase II cis-regulatory region sequence-specific DNA binding"/>
    <property type="evidence" value="ECO:0000318"/>
    <property type="project" value="GO_Central"/>
</dbReference>
<dbReference type="SUPFAM" id="SSF46689">
    <property type="entry name" value="Homeodomain-like"/>
    <property type="match status" value="1"/>
</dbReference>
<feature type="region of interest" description="Disordered" evidence="1">
    <location>
        <begin position="115"/>
        <end position="136"/>
    </location>
</feature>